<evidence type="ECO:0000313" key="1">
    <source>
        <dbReference type="EMBL" id="EPX60488.1"/>
    </source>
</evidence>
<dbReference type="Proteomes" id="UP000011682">
    <property type="component" value="Unassembled WGS sequence"/>
</dbReference>
<dbReference type="AlphaFoldDB" id="S9QUZ4"/>
<dbReference type="EMBL" id="ANAH02000013">
    <property type="protein sequence ID" value="EPX60488.1"/>
    <property type="molecule type" value="Genomic_DNA"/>
</dbReference>
<protein>
    <submittedName>
        <fullName evidence="1">Uncharacterized protein</fullName>
    </submittedName>
</protein>
<organism evidence="1 2">
    <name type="scientific">Cystobacter fuscus (strain ATCC 25194 / DSM 2262 / NBRC 100088 / M29)</name>
    <dbReference type="NCBI Taxonomy" id="1242864"/>
    <lineage>
        <taxon>Bacteria</taxon>
        <taxon>Pseudomonadati</taxon>
        <taxon>Myxococcota</taxon>
        <taxon>Myxococcia</taxon>
        <taxon>Myxococcales</taxon>
        <taxon>Cystobacterineae</taxon>
        <taxon>Archangiaceae</taxon>
        <taxon>Cystobacter</taxon>
    </lineage>
</organism>
<comment type="caution">
    <text evidence="1">The sequence shown here is derived from an EMBL/GenBank/DDBJ whole genome shotgun (WGS) entry which is preliminary data.</text>
</comment>
<evidence type="ECO:0000313" key="2">
    <source>
        <dbReference type="Proteomes" id="UP000011682"/>
    </source>
</evidence>
<dbReference type="RefSeq" id="WP_002628124.1">
    <property type="nucleotide sequence ID" value="NZ_ANAH02000013.1"/>
</dbReference>
<reference evidence="1" key="1">
    <citation type="submission" date="2013-05" db="EMBL/GenBank/DDBJ databases">
        <title>Genome assembly of Cystobacter fuscus DSM 2262.</title>
        <authorList>
            <person name="Sharma G."/>
            <person name="Khatri I."/>
            <person name="Kaur C."/>
            <person name="Mayilraj S."/>
            <person name="Subramanian S."/>
        </authorList>
    </citation>
    <scope>NUCLEOTIDE SEQUENCE [LARGE SCALE GENOMIC DNA]</scope>
    <source>
        <strain evidence="1">DSM 2262</strain>
    </source>
</reference>
<sequence length="71" mass="7951">MYASLWWVPAQRLQAPPGTIFRFSPRLLRGAEWSIPQDSPLASLGLAGARPWVSFQARDFEWTLPAAVPVD</sequence>
<keyword evidence="2" id="KW-1185">Reference proteome</keyword>
<proteinExistence type="predicted"/>
<gene>
    <name evidence="1" type="ORF">D187_001975</name>
</gene>
<dbReference type="OrthoDB" id="5524369at2"/>
<accession>S9QUZ4</accession>
<name>S9QUZ4_CYSF2</name>